<protein>
    <submittedName>
        <fullName evidence="2">Complex 1 LYR protein</fullName>
    </submittedName>
</protein>
<sequence length="107" mass="12096">MAETKQVLRVYRRLLKLAQHYPSIKREAIIRDIKEEFHANAIITDAQKICEAMASAHAGIKELSMYASLHPSQPNWSVEVGRDAIQSQLREGSQVKVVRDGNKAVKK</sequence>
<evidence type="ECO:0000259" key="1">
    <source>
        <dbReference type="Pfam" id="PF05347"/>
    </source>
</evidence>
<proteinExistence type="predicted"/>
<organism evidence="2 3">
    <name type="scientific">Plasmopara halstedii</name>
    <name type="common">Downy mildew of sunflower</name>
    <dbReference type="NCBI Taxonomy" id="4781"/>
    <lineage>
        <taxon>Eukaryota</taxon>
        <taxon>Sar</taxon>
        <taxon>Stramenopiles</taxon>
        <taxon>Oomycota</taxon>
        <taxon>Peronosporomycetes</taxon>
        <taxon>Peronosporales</taxon>
        <taxon>Peronosporaceae</taxon>
        <taxon>Plasmopara</taxon>
    </lineage>
</organism>
<name>A0A0P1AIR9_PLAHL</name>
<dbReference type="EMBL" id="CCYD01000553">
    <property type="protein sequence ID" value="CEG41201.1"/>
    <property type="molecule type" value="Genomic_DNA"/>
</dbReference>
<dbReference type="Proteomes" id="UP000054928">
    <property type="component" value="Unassembled WGS sequence"/>
</dbReference>
<dbReference type="OrthoDB" id="275715at2759"/>
<dbReference type="OMA" id="EKDPFGQ"/>
<keyword evidence="3" id="KW-1185">Reference proteome</keyword>
<dbReference type="AlphaFoldDB" id="A0A0P1AIR9"/>
<evidence type="ECO:0000313" key="3">
    <source>
        <dbReference type="Proteomes" id="UP000054928"/>
    </source>
</evidence>
<accession>A0A0P1AIR9</accession>
<dbReference type="Pfam" id="PF05347">
    <property type="entry name" value="Complex1_LYR"/>
    <property type="match status" value="1"/>
</dbReference>
<feature type="domain" description="Complex 1 LYR protein" evidence="1">
    <location>
        <begin position="5"/>
        <end position="59"/>
    </location>
</feature>
<dbReference type="RefSeq" id="XP_024577570.1">
    <property type="nucleotide sequence ID" value="XM_024726944.1"/>
</dbReference>
<evidence type="ECO:0000313" key="2">
    <source>
        <dbReference type="EMBL" id="CEG41201.1"/>
    </source>
</evidence>
<reference evidence="3" key="1">
    <citation type="submission" date="2014-09" db="EMBL/GenBank/DDBJ databases">
        <authorList>
            <person name="Sharma Rahul"/>
            <person name="Thines Marco"/>
        </authorList>
    </citation>
    <scope>NUCLEOTIDE SEQUENCE [LARGE SCALE GENOMIC DNA]</scope>
</reference>
<dbReference type="GeneID" id="36406619"/>
<dbReference type="CDD" id="cd20251">
    <property type="entry name" value="Complex1_LYR_SF"/>
    <property type="match status" value="1"/>
</dbReference>
<dbReference type="InterPro" id="IPR008011">
    <property type="entry name" value="Complex1_LYR_dom"/>
</dbReference>